<dbReference type="KEGG" id="sbl:Sbal_4041"/>
<sequence length="108" mass="12472">MFTYNELNSKLKHIALHKFDLTIIKLERLSLIEKSIDSDWNGNEWVGYRLTSDGVEYALEHEEHLDKINTPMPQYLPPQNTYILPPVTPILPPELPSITPIPPPKLQD</sequence>
<organism evidence="1 2">
    <name type="scientific">Shewanella baltica (strain OS155 / ATCC BAA-1091)</name>
    <dbReference type="NCBI Taxonomy" id="325240"/>
    <lineage>
        <taxon>Bacteria</taxon>
        <taxon>Pseudomonadati</taxon>
        <taxon>Pseudomonadota</taxon>
        <taxon>Gammaproteobacteria</taxon>
        <taxon>Alteromonadales</taxon>
        <taxon>Shewanellaceae</taxon>
        <taxon>Shewanella</taxon>
    </lineage>
</organism>
<dbReference type="OrthoDB" id="5497289at2"/>
<accession>A3D9U4</accession>
<dbReference type="Proteomes" id="UP000001557">
    <property type="component" value="Chromosome"/>
</dbReference>
<keyword evidence="2" id="KW-1185">Reference proteome</keyword>
<evidence type="ECO:0000313" key="2">
    <source>
        <dbReference type="Proteomes" id="UP000001557"/>
    </source>
</evidence>
<name>A3D9U4_SHEB5</name>
<evidence type="ECO:0000313" key="1">
    <source>
        <dbReference type="EMBL" id="ABN63507.1"/>
    </source>
</evidence>
<gene>
    <name evidence="1" type="ordered locus">Sbal_4041</name>
</gene>
<dbReference type="EMBL" id="CP000563">
    <property type="protein sequence ID" value="ABN63507.1"/>
    <property type="molecule type" value="Genomic_DNA"/>
</dbReference>
<dbReference type="HOGENOM" id="CLU_2195128_0_0_6"/>
<protein>
    <submittedName>
        <fullName evidence="1">Uncharacterized protein</fullName>
    </submittedName>
</protein>
<dbReference type="AlphaFoldDB" id="A3D9U4"/>
<proteinExistence type="predicted"/>
<reference evidence="1 2" key="1">
    <citation type="submission" date="2007-02" db="EMBL/GenBank/DDBJ databases">
        <title>Complete sequence of chromosome of Shewanella baltica OS155.</title>
        <authorList>
            <consortium name="US DOE Joint Genome Institute"/>
            <person name="Copeland A."/>
            <person name="Lucas S."/>
            <person name="Lapidus A."/>
            <person name="Barry K."/>
            <person name="Detter J.C."/>
            <person name="Glavina del Rio T."/>
            <person name="Hammon N."/>
            <person name="Israni S."/>
            <person name="Dalin E."/>
            <person name="Tice H."/>
            <person name="Pitluck S."/>
            <person name="Sims D.R."/>
            <person name="Brettin T."/>
            <person name="Bruce D."/>
            <person name="Han C."/>
            <person name="Tapia R."/>
            <person name="Brainard J."/>
            <person name="Schmutz J."/>
            <person name="Larimer F."/>
            <person name="Land M."/>
            <person name="Hauser L."/>
            <person name="Kyrpides N."/>
            <person name="Mikhailova N."/>
            <person name="Brettar I."/>
            <person name="Klappenbach J."/>
            <person name="Konstantinidis K."/>
            <person name="Rodrigues J."/>
            <person name="Tiedje J."/>
            <person name="Richardson P."/>
        </authorList>
    </citation>
    <scope>NUCLEOTIDE SEQUENCE [LARGE SCALE GENOMIC DNA]</scope>
    <source>
        <strain evidence="2">OS155 / ATCC BAA-1091</strain>
    </source>
</reference>